<feature type="non-terminal residue" evidence="1">
    <location>
        <position position="1"/>
    </location>
</feature>
<evidence type="ECO:0000313" key="2">
    <source>
        <dbReference type="Proteomes" id="UP001529510"/>
    </source>
</evidence>
<accession>A0ABD0PED6</accession>
<reference evidence="1 2" key="1">
    <citation type="submission" date="2024-05" db="EMBL/GenBank/DDBJ databases">
        <title>Genome sequencing and assembly of Indian major carp, Cirrhinus mrigala (Hamilton, 1822).</title>
        <authorList>
            <person name="Mohindra V."/>
            <person name="Chowdhury L.M."/>
            <person name="Lal K."/>
            <person name="Jena J.K."/>
        </authorList>
    </citation>
    <scope>NUCLEOTIDE SEQUENCE [LARGE SCALE GENOMIC DNA]</scope>
    <source>
        <strain evidence="1">CM1030</strain>
        <tissue evidence="1">Blood</tissue>
    </source>
</reference>
<evidence type="ECO:0000313" key="1">
    <source>
        <dbReference type="EMBL" id="KAL0172439.1"/>
    </source>
</evidence>
<keyword evidence="2" id="KW-1185">Reference proteome</keyword>
<gene>
    <name evidence="1" type="ORF">M9458_032750</name>
</gene>
<dbReference type="Proteomes" id="UP001529510">
    <property type="component" value="Unassembled WGS sequence"/>
</dbReference>
<dbReference type="AlphaFoldDB" id="A0ABD0PED6"/>
<organism evidence="1 2">
    <name type="scientific">Cirrhinus mrigala</name>
    <name type="common">Mrigala</name>
    <dbReference type="NCBI Taxonomy" id="683832"/>
    <lineage>
        <taxon>Eukaryota</taxon>
        <taxon>Metazoa</taxon>
        <taxon>Chordata</taxon>
        <taxon>Craniata</taxon>
        <taxon>Vertebrata</taxon>
        <taxon>Euteleostomi</taxon>
        <taxon>Actinopterygii</taxon>
        <taxon>Neopterygii</taxon>
        <taxon>Teleostei</taxon>
        <taxon>Ostariophysi</taxon>
        <taxon>Cypriniformes</taxon>
        <taxon>Cyprinidae</taxon>
        <taxon>Labeoninae</taxon>
        <taxon>Labeonini</taxon>
        <taxon>Cirrhinus</taxon>
    </lineage>
</organism>
<comment type="caution">
    <text evidence="1">The sequence shown here is derived from an EMBL/GenBank/DDBJ whole genome shotgun (WGS) entry which is preliminary data.</text>
</comment>
<dbReference type="EMBL" id="JAMKFB020000016">
    <property type="protein sequence ID" value="KAL0172439.1"/>
    <property type="molecule type" value="Genomic_DNA"/>
</dbReference>
<proteinExistence type="predicted"/>
<protein>
    <submittedName>
        <fullName evidence="1">Uncharacterized protein</fullName>
    </submittedName>
</protein>
<sequence length="73" mass="7678">LSWSFLASPPLLSSSRYLSFSLSSSTTAAAIVMKKRKTMMPAVAMDTVAERGGASAVSHGYRLQPSHCVGNAC</sequence>
<name>A0ABD0PED6_CIRMR</name>